<gene>
    <name evidence="1" type="ORF">ACFSGX_14075</name>
</gene>
<reference evidence="2" key="1">
    <citation type="journal article" date="2019" name="Int. J. Syst. Evol. Microbiol.">
        <title>The Global Catalogue of Microorganisms (GCM) 10K type strain sequencing project: providing services to taxonomists for standard genome sequencing and annotation.</title>
        <authorList>
            <consortium name="The Broad Institute Genomics Platform"/>
            <consortium name="The Broad Institute Genome Sequencing Center for Infectious Disease"/>
            <person name="Wu L."/>
            <person name="Ma J."/>
        </authorList>
    </citation>
    <scope>NUCLEOTIDE SEQUENCE [LARGE SCALE GENOMIC DNA]</scope>
    <source>
        <strain evidence="2">CGMCC 1.12702</strain>
    </source>
</reference>
<accession>A0ABW4U1Q8</accession>
<keyword evidence="2" id="KW-1185">Reference proteome</keyword>
<dbReference type="Proteomes" id="UP001597400">
    <property type="component" value="Unassembled WGS sequence"/>
</dbReference>
<name>A0ABW4U1Q8_9SPHN</name>
<organism evidence="1 2">
    <name type="scientific">Sphingomonas arantia</name>
    <dbReference type="NCBI Taxonomy" id="1460676"/>
    <lineage>
        <taxon>Bacteria</taxon>
        <taxon>Pseudomonadati</taxon>
        <taxon>Pseudomonadota</taxon>
        <taxon>Alphaproteobacteria</taxon>
        <taxon>Sphingomonadales</taxon>
        <taxon>Sphingomonadaceae</taxon>
        <taxon>Sphingomonas</taxon>
    </lineage>
</organism>
<dbReference type="EMBL" id="JBHUGS010000004">
    <property type="protein sequence ID" value="MFD1951897.1"/>
    <property type="molecule type" value="Genomic_DNA"/>
</dbReference>
<evidence type="ECO:0000313" key="2">
    <source>
        <dbReference type="Proteomes" id="UP001597400"/>
    </source>
</evidence>
<protein>
    <submittedName>
        <fullName evidence="1">Uncharacterized protein</fullName>
    </submittedName>
</protein>
<dbReference type="RefSeq" id="WP_380930868.1">
    <property type="nucleotide sequence ID" value="NZ_JBHUGS010000004.1"/>
</dbReference>
<evidence type="ECO:0000313" key="1">
    <source>
        <dbReference type="EMBL" id="MFD1951897.1"/>
    </source>
</evidence>
<proteinExistence type="predicted"/>
<sequence>MSVVVTEDDVTLGTIGEQVRRLVGDAVADAMDVHVANGICPALVADGCATGLIAVACAFSTMQHEPGCESQRAYLHAAVDCLFDQLTAFDRGRINQSGETVQ</sequence>
<comment type="caution">
    <text evidence="1">The sequence shown here is derived from an EMBL/GenBank/DDBJ whole genome shotgun (WGS) entry which is preliminary data.</text>
</comment>